<protein>
    <recommendedName>
        <fullName evidence="2">H(+)-exporting diphosphatase</fullName>
        <ecNumber evidence="2">7.1.3.1</ecNumber>
    </recommendedName>
</protein>
<dbReference type="EC" id="7.1.3.1" evidence="2"/>
<dbReference type="EMBL" id="CM000623">
    <property type="protein sequence ID" value="EEC44530.1"/>
    <property type="molecule type" value="Genomic_DNA"/>
</dbReference>
<reference evidence="11 12" key="1">
    <citation type="journal article" date="2008" name="Nature">
        <title>The Phaeodactylum genome reveals the evolutionary history of diatom genomes.</title>
        <authorList>
            <person name="Bowler C."/>
            <person name="Allen A.E."/>
            <person name="Badger J.H."/>
            <person name="Grimwood J."/>
            <person name="Jabbari K."/>
            <person name="Kuo A."/>
            <person name="Maheswari U."/>
            <person name="Martens C."/>
            <person name="Maumus F."/>
            <person name="Otillar R.P."/>
            <person name="Rayko E."/>
            <person name="Salamov A."/>
            <person name="Vandepoele K."/>
            <person name="Beszteri B."/>
            <person name="Gruber A."/>
            <person name="Heijde M."/>
            <person name="Katinka M."/>
            <person name="Mock T."/>
            <person name="Valentin K."/>
            <person name="Verret F."/>
            <person name="Berges J.A."/>
            <person name="Brownlee C."/>
            <person name="Cadoret J.P."/>
            <person name="Chiovitti A."/>
            <person name="Choi C.J."/>
            <person name="Coesel S."/>
            <person name="De Martino A."/>
            <person name="Detter J.C."/>
            <person name="Durkin C."/>
            <person name="Falciatore A."/>
            <person name="Fournet J."/>
            <person name="Haruta M."/>
            <person name="Huysman M.J."/>
            <person name="Jenkins B.D."/>
            <person name="Jiroutova K."/>
            <person name="Jorgensen R.E."/>
            <person name="Joubert Y."/>
            <person name="Kaplan A."/>
            <person name="Kroger N."/>
            <person name="Kroth P.G."/>
            <person name="La Roche J."/>
            <person name="Lindquist E."/>
            <person name="Lommer M."/>
            <person name="Martin-Jezequel V."/>
            <person name="Lopez P.J."/>
            <person name="Lucas S."/>
            <person name="Mangogna M."/>
            <person name="McGinnis K."/>
            <person name="Medlin L.K."/>
            <person name="Montsant A."/>
            <person name="Oudot-Le Secq M.P."/>
            <person name="Napoli C."/>
            <person name="Obornik M."/>
            <person name="Parker M.S."/>
            <person name="Petit J.L."/>
            <person name="Porcel B.M."/>
            <person name="Poulsen N."/>
            <person name="Robison M."/>
            <person name="Rychlewski L."/>
            <person name="Rynearson T.A."/>
            <person name="Schmutz J."/>
            <person name="Shapiro H."/>
            <person name="Siaut M."/>
            <person name="Stanley M."/>
            <person name="Sussman M.R."/>
            <person name="Taylor A.R."/>
            <person name="Vardi A."/>
            <person name="von Dassow P."/>
            <person name="Vyverman W."/>
            <person name="Willis A."/>
            <person name="Wyrwicz L.S."/>
            <person name="Rokhsar D.S."/>
            <person name="Weissenbach J."/>
            <person name="Armbrust E.V."/>
            <person name="Green B.R."/>
            <person name="Van de Peer Y."/>
            <person name="Grigoriev I.V."/>
        </authorList>
    </citation>
    <scope>NUCLEOTIDE SEQUENCE [LARGE SCALE GENOMIC DNA]</scope>
    <source>
        <strain evidence="11 12">CCAP 1055/1</strain>
    </source>
</reference>
<feature type="transmembrane region" description="Helical" evidence="10">
    <location>
        <begin position="56"/>
        <end position="77"/>
    </location>
</feature>
<dbReference type="InterPro" id="IPR004131">
    <property type="entry name" value="PPase-energised_H-pump"/>
</dbReference>
<keyword evidence="7 10" id="KW-1133">Transmembrane helix</keyword>
<evidence type="ECO:0000256" key="2">
    <source>
        <dbReference type="ARBA" id="ARBA00013242"/>
    </source>
</evidence>
<proteinExistence type="inferred from homology"/>
<evidence type="ECO:0000256" key="7">
    <source>
        <dbReference type="ARBA" id="ARBA00022989"/>
    </source>
</evidence>
<sequence length="644" mass="66006">GNDLMNKISDQIKSGARAFLTTEYKYLSGFVAVVFSVLLVLYTLDPPSGDKTDGIRYASCFLCGAVLSASAGWGGMAVATDANVRTTQAADTEGLGVALRVAFTGGAVMGFTVVGLGLLGLSIMFYLRLRFGADVIAGFGFGASSIALFARVAGGIYTKAADVGADLVGKVEMDIPEDDPRNPAVIADNVGDNVGDVAGMGADLFESFVGSIIAAITLANGDITLIMLPFWISGAGIIAAIIGFFAVSCKDDAGQKELMFALHKSTIVSSTLVVGFSALIVAFLFDGRSKEGWEVFGCIVIGLVAGVLIGQVTEYFTSYSYWPTKSITDAGVTGPATVIIQGLGVGMISTVFPVIIIVATILGCNALSGEYGIALAAVGMLSTLGVTLATDAYGPIADNAGGIAEMAELEERVRDTTDALDALGNTTAATGKGFAIGSAVLTALSLLSAFTDKAGLGNVNVDIGEPVVLAGVLIGAMLPFLFAALTMLSVQKAAGAIIIEVRRQFAEIPGLREGTAEADSDKCVAISTQSSVEEMVLPGIYAILSPITVGFLIGPRCLTGLLGGAIASGMMLALMMANAGGAWDNSKKYIEIEGAKGGKGTETHKACIVGDTVGDPFKDTSGPSLNILIKLMSIISLTIAPLME</sequence>
<keyword evidence="3" id="KW-0813">Transport</keyword>
<dbReference type="Pfam" id="PF03030">
    <property type="entry name" value="H_PPase"/>
    <property type="match status" value="1"/>
</dbReference>
<feature type="transmembrane region" description="Helical" evidence="10">
    <location>
        <begin position="433"/>
        <end position="451"/>
    </location>
</feature>
<feature type="transmembrane region" description="Helical" evidence="10">
    <location>
        <begin position="267"/>
        <end position="285"/>
    </location>
</feature>
<dbReference type="NCBIfam" id="TIGR01104">
    <property type="entry name" value="V_PPase"/>
    <property type="match status" value="1"/>
</dbReference>
<dbReference type="GO" id="GO:0016020">
    <property type="term" value="C:membrane"/>
    <property type="evidence" value="ECO:0007669"/>
    <property type="project" value="InterPro"/>
</dbReference>
<keyword evidence="12" id="KW-1185">Reference proteome</keyword>
<feature type="transmembrane region" description="Helical" evidence="10">
    <location>
        <begin position="197"/>
        <end position="218"/>
    </location>
</feature>
<evidence type="ECO:0000256" key="1">
    <source>
        <dbReference type="ARBA" id="ARBA00004127"/>
    </source>
</evidence>
<evidence type="ECO:0000313" key="12">
    <source>
        <dbReference type="Proteomes" id="UP000000759"/>
    </source>
</evidence>
<dbReference type="PaxDb" id="2850-Phatr15815"/>
<feature type="transmembrane region" description="Helical" evidence="10">
    <location>
        <begin position="338"/>
        <end position="364"/>
    </location>
</feature>
<feature type="transmembrane region" description="Helical" evidence="10">
    <location>
        <begin position="97"/>
        <end position="119"/>
    </location>
</feature>
<dbReference type="RefSeq" id="XP_002183861.1">
    <property type="nucleotide sequence ID" value="XM_002183825.1"/>
</dbReference>
<evidence type="ECO:0000256" key="5">
    <source>
        <dbReference type="ARBA" id="ARBA00022842"/>
    </source>
</evidence>
<dbReference type="GO" id="GO:0004427">
    <property type="term" value="F:inorganic diphosphate phosphatase activity"/>
    <property type="evidence" value="ECO:0007669"/>
    <property type="project" value="InterPro"/>
</dbReference>
<dbReference type="GO" id="GO:0009678">
    <property type="term" value="F:diphosphate hydrolysis-driven proton transmembrane transporter activity"/>
    <property type="evidence" value="ECO:0007669"/>
    <property type="project" value="UniProtKB-EC"/>
</dbReference>
<feature type="transmembrane region" description="Helical" evidence="10">
    <location>
        <begin position="225"/>
        <end position="247"/>
    </location>
</feature>
<feature type="transmembrane region" description="Helical" evidence="10">
    <location>
        <begin position="535"/>
        <end position="554"/>
    </location>
</feature>
<dbReference type="NCBIfam" id="NF001960">
    <property type="entry name" value="PRK00733.3-5"/>
    <property type="match status" value="1"/>
</dbReference>
<comment type="subcellular location">
    <subcellularLocation>
        <location evidence="1">Endomembrane system</location>
        <topology evidence="1">Multi-pass membrane protein</topology>
    </subcellularLocation>
</comment>
<dbReference type="KEGG" id="pti:PHATRDRAFT_15815"/>
<keyword evidence="8" id="KW-0406">Ion transport</keyword>
<evidence type="ECO:0000256" key="3">
    <source>
        <dbReference type="ARBA" id="ARBA00022448"/>
    </source>
</evidence>
<keyword evidence="4 10" id="KW-0812">Transmembrane</keyword>
<reference evidence="12" key="2">
    <citation type="submission" date="2008-08" db="EMBL/GenBank/DDBJ databases">
        <authorList>
            <consortium name="Diatom Consortium"/>
            <person name="Grigoriev I."/>
            <person name="Grimwood J."/>
            <person name="Kuo A."/>
            <person name="Otillar R.P."/>
            <person name="Salamov A."/>
            <person name="Detter J.C."/>
            <person name="Lindquist E."/>
            <person name="Shapiro H."/>
            <person name="Lucas S."/>
            <person name="Glavina del Rio T."/>
            <person name="Pitluck S."/>
            <person name="Rokhsar D."/>
            <person name="Bowler C."/>
        </authorList>
    </citation>
    <scope>GENOME REANNOTATION</scope>
    <source>
        <strain evidence="12">CCAP 1055/1</strain>
    </source>
</reference>
<feature type="transmembrane region" description="Helical" evidence="10">
    <location>
        <begin position="561"/>
        <end position="583"/>
    </location>
</feature>
<dbReference type="InParanoid" id="B7G9Z6"/>
<evidence type="ECO:0000256" key="6">
    <source>
        <dbReference type="ARBA" id="ARBA00022967"/>
    </source>
</evidence>
<dbReference type="GO" id="GO:0012505">
    <property type="term" value="C:endomembrane system"/>
    <property type="evidence" value="ECO:0007669"/>
    <property type="project" value="UniProtKB-SubCell"/>
</dbReference>
<feature type="transmembrane region" description="Helical" evidence="10">
    <location>
        <begin position="292"/>
        <end position="312"/>
    </location>
</feature>
<evidence type="ECO:0000256" key="9">
    <source>
        <dbReference type="ARBA" id="ARBA00023136"/>
    </source>
</evidence>
<dbReference type="AlphaFoldDB" id="B7G9Z6"/>
<evidence type="ECO:0000313" key="11">
    <source>
        <dbReference type="EMBL" id="EEC44530.1"/>
    </source>
</evidence>
<keyword evidence="5" id="KW-0460">Magnesium</keyword>
<keyword evidence="9 10" id="KW-0472">Membrane</keyword>
<feature type="transmembrane region" description="Helical" evidence="10">
    <location>
        <begin position="463"/>
        <end position="485"/>
    </location>
</feature>
<name>B7G9Z6_PHATC</name>
<accession>B7G9Z6</accession>
<dbReference type="HOGENOM" id="CLU_008743_3_1_1"/>
<organism evidence="11 12">
    <name type="scientific">Phaeodactylum tricornutum (strain CCAP 1055/1)</name>
    <dbReference type="NCBI Taxonomy" id="556484"/>
    <lineage>
        <taxon>Eukaryota</taxon>
        <taxon>Sar</taxon>
        <taxon>Stramenopiles</taxon>
        <taxon>Ochrophyta</taxon>
        <taxon>Bacillariophyta</taxon>
        <taxon>Bacillariophyceae</taxon>
        <taxon>Bacillariophycidae</taxon>
        <taxon>Naviculales</taxon>
        <taxon>Phaeodactylaceae</taxon>
        <taxon>Phaeodactylum</taxon>
    </lineage>
</organism>
<feature type="transmembrane region" description="Helical" evidence="10">
    <location>
        <begin position="26"/>
        <end position="44"/>
    </location>
</feature>
<dbReference type="GeneID" id="7195544"/>
<feature type="non-terminal residue" evidence="11">
    <location>
        <position position="644"/>
    </location>
</feature>
<feature type="transmembrane region" description="Helical" evidence="10">
    <location>
        <begin position="371"/>
        <end position="389"/>
    </location>
</feature>
<dbReference type="PANTHER" id="PTHR31998">
    <property type="entry name" value="K(+)-INSENSITIVE PYROPHOSPHATE-ENERGIZED PROTON PUMP"/>
    <property type="match status" value="1"/>
</dbReference>
<dbReference type="HAMAP" id="MF_01129">
    <property type="entry name" value="PPase_energized_pump"/>
    <property type="match status" value="1"/>
</dbReference>
<evidence type="ECO:0000256" key="8">
    <source>
        <dbReference type="ARBA" id="ARBA00023065"/>
    </source>
</evidence>
<keyword evidence="6" id="KW-1278">Translocase</keyword>
<gene>
    <name evidence="11" type="ORF">PHATRDRAFT_15815</name>
</gene>
<evidence type="ECO:0000256" key="4">
    <source>
        <dbReference type="ARBA" id="ARBA00022692"/>
    </source>
</evidence>
<evidence type="ECO:0000256" key="10">
    <source>
        <dbReference type="SAM" id="Phobius"/>
    </source>
</evidence>
<dbReference type="eggNOG" id="ENOG502QPJC">
    <property type="taxonomic scope" value="Eukaryota"/>
</dbReference>
<dbReference type="Proteomes" id="UP000000759">
    <property type="component" value="Chromosome 21"/>
</dbReference>
<feature type="non-terminal residue" evidence="11">
    <location>
        <position position="1"/>
    </location>
</feature>
<feature type="transmembrane region" description="Helical" evidence="10">
    <location>
        <begin position="131"/>
        <end position="150"/>
    </location>
</feature>
<dbReference type="PIRSF" id="PIRSF001265">
    <property type="entry name" value="H+-PPase"/>
    <property type="match status" value="1"/>
</dbReference>
<dbReference type="OrthoDB" id="5210at2759"/>